<keyword evidence="5" id="KW-1185">Reference proteome</keyword>
<dbReference type="EMBL" id="CP144108">
    <property type="protein sequence ID" value="WWC92885.1"/>
    <property type="molecule type" value="Genomic_DNA"/>
</dbReference>
<gene>
    <name evidence="4" type="ORF">L201_007847</name>
</gene>
<dbReference type="PANTHER" id="PTHR40124:SF1">
    <property type="entry name" value="DISAGGREGATASE RELATED REPEAT PROTEIN"/>
    <property type="match status" value="1"/>
</dbReference>
<name>A0AAX4K7S7_9TREE</name>
<dbReference type="AlphaFoldDB" id="A0AAX4K7S7"/>
<feature type="signal peptide" evidence="2">
    <location>
        <begin position="1"/>
        <end position="23"/>
    </location>
</feature>
<protein>
    <recommendedName>
        <fullName evidence="3">Polysaccharide lyase 14 domain-containing protein</fullName>
    </recommendedName>
</protein>
<dbReference type="GeneID" id="91098515"/>
<feature type="chain" id="PRO_5043926462" description="Polysaccharide lyase 14 domain-containing protein" evidence="2">
    <location>
        <begin position="24"/>
        <end position="463"/>
    </location>
</feature>
<dbReference type="RefSeq" id="XP_066079647.1">
    <property type="nucleotide sequence ID" value="XM_066223550.1"/>
</dbReference>
<feature type="region of interest" description="Disordered" evidence="1">
    <location>
        <begin position="166"/>
        <end position="211"/>
    </location>
</feature>
<organism evidence="4 5">
    <name type="scientific">Kwoniella dendrophila CBS 6074</name>
    <dbReference type="NCBI Taxonomy" id="1295534"/>
    <lineage>
        <taxon>Eukaryota</taxon>
        <taxon>Fungi</taxon>
        <taxon>Dikarya</taxon>
        <taxon>Basidiomycota</taxon>
        <taxon>Agaricomycotina</taxon>
        <taxon>Tremellomycetes</taxon>
        <taxon>Tremellales</taxon>
        <taxon>Cryptococcaceae</taxon>
        <taxon>Kwoniella</taxon>
    </lineage>
</organism>
<sequence length="463" mass="49055">MYASTLLYLLPLLSLSSSSYVSAAGGPLNKETRELYEAASKRAELNKRIPLANPDDTDSHGHGKYNALLNSHGHGHSIRRRSSHGGHINKNSNQKLVRRKKVKSKKRSNSTCRVKSPESTETATSTATIPAVANNAKPSASSSSSSIEYQDETAYPTMSSATQAWNSASTSSSSPNDWESSSVTKIASATSSAPAESTSSSSSGGSGSSSSNLFPWGTGTASWTTSDNSLSFDGALKPLTAGKLPSSDTAPDGSNALVGNFPSGTVGLSSAGFSFYTEGSHNGVQVDSAKEVSFSYSVYLKDGFEFVKGGKMPGLYGGTSLSQAKSCSGGRQDSRDSCFSARLMWRTNGAGEIYDYLPVPYTTTDTGYGESIQRGAYTWATGKWTTVAMRVKLNDIGSSNGEQELFVDGQSVINLKDVTFATSEGTKIYGIMAQTFFGGHTDDWASPSDQKIWFKDWSLAVLA</sequence>
<evidence type="ECO:0000259" key="3">
    <source>
        <dbReference type="Pfam" id="PF21294"/>
    </source>
</evidence>
<feature type="compositionally biased region" description="Low complexity" evidence="1">
    <location>
        <begin position="119"/>
        <end position="128"/>
    </location>
</feature>
<feature type="domain" description="Polysaccharide lyase 14" evidence="3">
    <location>
        <begin position="253"/>
        <end position="456"/>
    </location>
</feature>
<feature type="compositionally biased region" description="Basic residues" evidence="1">
    <location>
        <begin position="73"/>
        <end position="84"/>
    </location>
</feature>
<evidence type="ECO:0000256" key="1">
    <source>
        <dbReference type="SAM" id="MobiDB-lite"/>
    </source>
</evidence>
<dbReference type="Proteomes" id="UP001355207">
    <property type="component" value="Chromosome 11"/>
</dbReference>
<dbReference type="Pfam" id="PF21294">
    <property type="entry name" value="Polysacc_lyase_14"/>
    <property type="match status" value="1"/>
</dbReference>
<dbReference type="PANTHER" id="PTHR40124">
    <property type="match status" value="1"/>
</dbReference>
<keyword evidence="2" id="KW-0732">Signal</keyword>
<feature type="compositionally biased region" description="Basic residues" evidence="1">
    <location>
        <begin position="96"/>
        <end position="108"/>
    </location>
</feature>
<evidence type="ECO:0000313" key="5">
    <source>
        <dbReference type="Proteomes" id="UP001355207"/>
    </source>
</evidence>
<evidence type="ECO:0000313" key="4">
    <source>
        <dbReference type="EMBL" id="WWC92885.1"/>
    </source>
</evidence>
<dbReference type="Gene3D" id="2.60.120.200">
    <property type="match status" value="1"/>
</dbReference>
<feature type="region of interest" description="Disordered" evidence="1">
    <location>
        <begin position="47"/>
        <end position="148"/>
    </location>
</feature>
<proteinExistence type="predicted"/>
<reference evidence="4 5" key="1">
    <citation type="submission" date="2024-01" db="EMBL/GenBank/DDBJ databases">
        <title>Comparative genomics of Cryptococcus and Kwoniella reveals pathogenesis evolution and contrasting modes of karyotype evolution via chromosome fusion or intercentromeric recombination.</title>
        <authorList>
            <person name="Coelho M.A."/>
            <person name="David-Palma M."/>
            <person name="Shea T."/>
            <person name="Bowers K."/>
            <person name="McGinley-Smith S."/>
            <person name="Mohammad A.W."/>
            <person name="Gnirke A."/>
            <person name="Yurkov A.M."/>
            <person name="Nowrousian M."/>
            <person name="Sun S."/>
            <person name="Cuomo C.A."/>
            <person name="Heitman J."/>
        </authorList>
    </citation>
    <scope>NUCLEOTIDE SEQUENCE [LARGE SCALE GENOMIC DNA]</scope>
    <source>
        <strain evidence="4 5">CBS 6074</strain>
    </source>
</reference>
<dbReference type="InterPro" id="IPR048958">
    <property type="entry name" value="Polysacc_lyase_14"/>
</dbReference>
<evidence type="ECO:0000256" key="2">
    <source>
        <dbReference type="SAM" id="SignalP"/>
    </source>
</evidence>
<accession>A0AAX4K7S7</accession>